<reference evidence="2 3" key="1">
    <citation type="journal article" date="2013" name="Genome Announc.">
        <title>Whole-genome sequences of five oyster-associated bacteria show potential for crude oil hydrocarbon degradation.</title>
        <authorList>
            <person name="Chauhan A."/>
            <person name="Green S."/>
            <person name="Pathak A."/>
            <person name="Thomas J."/>
            <person name="Venkatramanan R."/>
        </authorList>
    </citation>
    <scope>NUCLEOTIDE SEQUENCE [LARGE SCALE GENOMIC DNA]</scope>
    <source>
        <strain evidence="2 3">MF109</strain>
    </source>
</reference>
<evidence type="ECO:0000313" key="3">
    <source>
        <dbReference type="Proteomes" id="UP000016033"/>
    </source>
</evidence>
<evidence type="ECO:0000313" key="2">
    <source>
        <dbReference type="EMBL" id="EQM78658.1"/>
    </source>
</evidence>
<organism evidence="2 3">
    <name type="scientific">Microbacterium maritypicum MF109</name>
    <dbReference type="NCBI Taxonomy" id="1333857"/>
    <lineage>
        <taxon>Bacteria</taxon>
        <taxon>Bacillati</taxon>
        <taxon>Actinomycetota</taxon>
        <taxon>Actinomycetes</taxon>
        <taxon>Micrococcales</taxon>
        <taxon>Microbacteriaceae</taxon>
        <taxon>Microbacterium</taxon>
    </lineage>
</organism>
<protein>
    <submittedName>
        <fullName evidence="2">Uncharacterized protein</fullName>
    </submittedName>
</protein>
<evidence type="ECO:0000256" key="1">
    <source>
        <dbReference type="SAM" id="MobiDB-lite"/>
    </source>
</evidence>
<accession>T5KMM4</accession>
<comment type="caution">
    <text evidence="2">The sequence shown here is derived from an EMBL/GenBank/DDBJ whole genome shotgun (WGS) entry which is preliminary data.</text>
</comment>
<feature type="compositionally biased region" description="Basic and acidic residues" evidence="1">
    <location>
        <begin position="74"/>
        <end position="95"/>
    </location>
</feature>
<sequence>MKRHRTPLAGTVRADPHHPPGRTFVVGEEQRGEPPGFSDLRGADRARITTDHLRVQQWPGRVEVSGMGVATRETGGHTGDHERPDGHAAGLERDR</sequence>
<dbReference type="EMBL" id="ATAO01000179">
    <property type="protein sequence ID" value="EQM78658.1"/>
    <property type="molecule type" value="Genomic_DNA"/>
</dbReference>
<gene>
    <name evidence="2" type="ORF">L687_16830</name>
</gene>
<feature type="region of interest" description="Disordered" evidence="1">
    <location>
        <begin position="1"/>
        <end position="41"/>
    </location>
</feature>
<proteinExistence type="predicted"/>
<feature type="region of interest" description="Disordered" evidence="1">
    <location>
        <begin position="70"/>
        <end position="95"/>
    </location>
</feature>
<dbReference type="Proteomes" id="UP000016033">
    <property type="component" value="Unassembled WGS sequence"/>
</dbReference>
<name>T5KMM4_MICMQ</name>
<dbReference type="AlphaFoldDB" id="T5KMM4"/>